<accession>K9TQP9</accession>
<dbReference type="InterPro" id="IPR016039">
    <property type="entry name" value="Thiolase-like"/>
</dbReference>
<dbReference type="InterPro" id="IPR013751">
    <property type="entry name" value="ACP_syn_III_N"/>
</dbReference>
<dbReference type="PATRIC" id="fig|56110.3.peg.6590"/>
<name>K9TQP9_9CYAN</name>
<dbReference type="GO" id="GO:0004315">
    <property type="term" value="F:3-oxoacyl-[acyl-carrier-protein] synthase activity"/>
    <property type="evidence" value="ECO:0007669"/>
    <property type="project" value="InterPro"/>
</dbReference>
<dbReference type="Pfam" id="PF08545">
    <property type="entry name" value="ACP_syn_III"/>
    <property type="match status" value="1"/>
</dbReference>
<reference evidence="5 6" key="1">
    <citation type="submission" date="2012-06" db="EMBL/GenBank/DDBJ databases">
        <title>Finished chromosome of genome of Oscillatoria acuminata PCC 6304.</title>
        <authorList>
            <consortium name="US DOE Joint Genome Institute"/>
            <person name="Gugger M."/>
            <person name="Coursin T."/>
            <person name="Rippka R."/>
            <person name="Tandeau De Marsac N."/>
            <person name="Huntemann M."/>
            <person name="Wei C.-L."/>
            <person name="Han J."/>
            <person name="Detter J.C."/>
            <person name="Han C."/>
            <person name="Tapia R."/>
            <person name="Davenport K."/>
            <person name="Daligault H."/>
            <person name="Erkkila T."/>
            <person name="Gu W."/>
            <person name="Munk A.C.C."/>
            <person name="Teshima H."/>
            <person name="Xu Y."/>
            <person name="Chain P."/>
            <person name="Chen A."/>
            <person name="Krypides N."/>
            <person name="Mavromatis K."/>
            <person name="Markowitz V."/>
            <person name="Szeto E."/>
            <person name="Ivanova N."/>
            <person name="Mikhailova N."/>
            <person name="Ovchinnikova G."/>
            <person name="Pagani I."/>
            <person name="Pati A."/>
            <person name="Goodwin L."/>
            <person name="Peters L."/>
            <person name="Pitluck S."/>
            <person name="Woyke T."/>
            <person name="Kerfeld C."/>
        </authorList>
    </citation>
    <scope>NUCLEOTIDE SEQUENCE [LARGE SCALE GENOMIC DNA]</scope>
    <source>
        <strain evidence="5 6">PCC 6304</strain>
    </source>
</reference>
<dbReference type="NCBIfam" id="NF006829">
    <property type="entry name" value="PRK09352.1"/>
    <property type="match status" value="1"/>
</dbReference>
<keyword evidence="6" id="KW-1185">Reference proteome</keyword>
<keyword evidence="1" id="KW-0808">Transferase</keyword>
<dbReference type="eggNOG" id="COG0332">
    <property type="taxonomic scope" value="Bacteria"/>
</dbReference>
<dbReference type="Gene3D" id="3.40.47.10">
    <property type="match status" value="1"/>
</dbReference>
<dbReference type="HOGENOM" id="CLU_039592_4_2_3"/>
<dbReference type="EMBL" id="CP003607">
    <property type="protein sequence ID" value="AFY84870.1"/>
    <property type="molecule type" value="Genomic_DNA"/>
</dbReference>
<dbReference type="STRING" id="56110.Oscil6304_5382"/>
<dbReference type="PANTHER" id="PTHR34069:SF2">
    <property type="entry name" value="BETA-KETOACYL-[ACYL-CARRIER-PROTEIN] SYNTHASE III"/>
    <property type="match status" value="1"/>
</dbReference>
<dbReference type="InParanoid" id="K9TQP9"/>
<dbReference type="GO" id="GO:0006633">
    <property type="term" value="P:fatty acid biosynthetic process"/>
    <property type="evidence" value="ECO:0007669"/>
    <property type="project" value="InterPro"/>
</dbReference>
<dbReference type="InterPro" id="IPR013747">
    <property type="entry name" value="ACP_syn_III_C"/>
</dbReference>
<keyword evidence="2" id="KW-0012">Acyltransferase</keyword>
<dbReference type="KEGG" id="oac:Oscil6304_5382"/>
<feature type="domain" description="Beta-ketoacyl-[acyl-carrier-protein] synthase III N-terminal" evidence="4">
    <location>
        <begin position="110"/>
        <end position="187"/>
    </location>
</feature>
<gene>
    <name evidence="5" type="ORF">Oscil6304_5382</name>
</gene>
<dbReference type="Pfam" id="PF08541">
    <property type="entry name" value="ACP_syn_III_C"/>
    <property type="match status" value="1"/>
</dbReference>
<dbReference type="SUPFAM" id="SSF53901">
    <property type="entry name" value="Thiolase-like"/>
    <property type="match status" value="1"/>
</dbReference>
<dbReference type="CDD" id="cd00830">
    <property type="entry name" value="KAS_III"/>
    <property type="match status" value="1"/>
</dbReference>
<evidence type="ECO:0000256" key="1">
    <source>
        <dbReference type="ARBA" id="ARBA00022679"/>
    </source>
</evidence>
<protein>
    <submittedName>
        <fullName evidence="5">3-oxoacyl-(Acyl-carrier-protein) synthase III</fullName>
    </submittedName>
</protein>
<evidence type="ECO:0000313" key="6">
    <source>
        <dbReference type="Proteomes" id="UP000010367"/>
    </source>
</evidence>
<dbReference type="PANTHER" id="PTHR34069">
    <property type="entry name" value="3-OXOACYL-[ACYL-CARRIER-PROTEIN] SYNTHASE 3"/>
    <property type="match status" value="1"/>
</dbReference>
<dbReference type="OrthoDB" id="9815506at2"/>
<evidence type="ECO:0000259" key="3">
    <source>
        <dbReference type="Pfam" id="PF08541"/>
    </source>
</evidence>
<sequence length="330" mass="35639">MQIRTIKIRGTGQYLPKQKVTAQQLAEKLGIEQDWIEKKTGVLVRHFVEDETASEMGAYAAQDALKAAGLSFADIDCLVCTSAVPEQAIPCTASLIHKHLGGENSGVPAFDINSTCLSFITGLDLVSYAIAGDRYSNVLIVATEVGTGINWKDKESCTLFGDGAAAVVVSKSEAMDSSKIICSRMETYSKGVRLSECQGAGNRYHPSEFAQNPEYFLFKMDGKAIYRLASEIMPGFIKRLLEPDGLCIADLQMVIPHQASLMAVRLIGKQLGIPPERLMTIAQHCGNTVAASIPMGLHQAILQGRIHRGDRVMLLGTSAGFSVGAIVLEY</sequence>
<dbReference type="AlphaFoldDB" id="K9TQP9"/>
<organism evidence="5 6">
    <name type="scientific">Oscillatoria acuminata PCC 6304</name>
    <dbReference type="NCBI Taxonomy" id="56110"/>
    <lineage>
        <taxon>Bacteria</taxon>
        <taxon>Bacillati</taxon>
        <taxon>Cyanobacteriota</taxon>
        <taxon>Cyanophyceae</taxon>
        <taxon>Oscillatoriophycideae</taxon>
        <taxon>Oscillatoriales</taxon>
        <taxon>Oscillatoriaceae</taxon>
        <taxon>Oscillatoria</taxon>
    </lineage>
</organism>
<evidence type="ECO:0000313" key="5">
    <source>
        <dbReference type="EMBL" id="AFY84870.1"/>
    </source>
</evidence>
<feature type="domain" description="Beta-ketoacyl-[acyl-carrier-protein] synthase III C-terminal" evidence="3">
    <location>
        <begin position="243"/>
        <end position="330"/>
    </location>
</feature>
<dbReference type="RefSeq" id="WP_015151482.1">
    <property type="nucleotide sequence ID" value="NC_019693.1"/>
</dbReference>
<dbReference type="GO" id="GO:0044550">
    <property type="term" value="P:secondary metabolite biosynthetic process"/>
    <property type="evidence" value="ECO:0007669"/>
    <property type="project" value="TreeGrafter"/>
</dbReference>
<dbReference type="Proteomes" id="UP000010367">
    <property type="component" value="Chromosome"/>
</dbReference>
<evidence type="ECO:0000259" key="4">
    <source>
        <dbReference type="Pfam" id="PF08545"/>
    </source>
</evidence>
<evidence type="ECO:0000256" key="2">
    <source>
        <dbReference type="ARBA" id="ARBA00023315"/>
    </source>
</evidence>
<dbReference type="NCBIfam" id="NF005541">
    <property type="entry name" value="PRK07204.1"/>
    <property type="match status" value="1"/>
</dbReference>
<proteinExistence type="predicted"/>